<evidence type="ECO:0000313" key="4">
    <source>
        <dbReference type="Proteomes" id="UP001595616"/>
    </source>
</evidence>
<feature type="transmembrane region" description="Helical" evidence="2">
    <location>
        <begin position="33"/>
        <end position="51"/>
    </location>
</feature>
<organism evidence="3 4">
    <name type="scientific">Lacihabitans lacunae</name>
    <dbReference type="NCBI Taxonomy" id="1028214"/>
    <lineage>
        <taxon>Bacteria</taxon>
        <taxon>Pseudomonadati</taxon>
        <taxon>Bacteroidota</taxon>
        <taxon>Cytophagia</taxon>
        <taxon>Cytophagales</taxon>
        <taxon>Leadbetterellaceae</taxon>
        <taxon>Lacihabitans</taxon>
    </lineage>
</organism>
<keyword evidence="4" id="KW-1185">Reference proteome</keyword>
<reference evidence="4" key="1">
    <citation type="journal article" date="2019" name="Int. J. Syst. Evol. Microbiol.">
        <title>The Global Catalogue of Microorganisms (GCM) 10K type strain sequencing project: providing services to taxonomists for standard genome sequencing and annotation.</title>
        <authorList>
            <consortium name="The Broad Institute Genomics Platform"/>
            <consortium name="The Broad Institute Genome Sequencing Center for Infectious Disease"/>
            <person name="Wu L."/>
            <person name="Ma J."/>
        </authorList>
    </citation>
    <scope>NUCLEOTIDE SEQUENCE [LARGE SCALE GENOMIC DNA]</scope>
    <source>
        <strain evidence="4">CECT 7956</strain>
    </source>
</reference>
<name>A0ABV7YSD5_9BACT</name>
<keyword evidence="2" id="KW-0472">Membrane</keyword>
<accession>A0ABV7YSD5</accession>
<dbReference type="RefSeq" id="WP_379835199.1">
    <property type="nucleotide sequence ID" value="NZ_JBHRYQ010000001.1"/>
</dbReference>
<evidence type="ECO:0000256" key="1">
    <source>
        <dbReference type="SAM" id="MobiDB-lite"/>
    </source>
</evidence>
<evidence type="ECO:0000256" key="2">
    <source>
        <dbReference type="SAM" id="Phobius"/>
    </source>
</evidence>
<comment type="caution">
    <text evidence="3">The sequence shown here is derived from an EMBL/GenBank/DDBJ whole genome shotgun (WGS) entry which is preliminary data.</text>
</comment>
<dbReference type="EMBL" id="JBHRYQ010000001">
    <property type="protein sequence ID" value="MFC3809747.1"/>
    <property type="molecule type" value="Genomic_DNA"/>
</dbReference>
<protein>
    <submittedName>
        <fullName evidence="3">Uncharacterized protein</fullName>
    </submittedName>
</protein>
<dbReference type="Proteomes" id="UP001595616">
    <property type="component" value="Unassembled WGS sequence"/>
</dbReference>
<gene>
    <name evidence="3" type="ORF">ACFOOI_03690</name>
</gene>
<keyword evidence="2" id="KW-0812">Transmembrane</keyword>
<keyword evidence="2" id="KW-1133">Transmembrane helix</keyword>
<proteinExistence type="predicted"/>
<feature type="region of interest" description="Disordered" evidence="1">
    <location>
        <begin position="1"/>
        <end position="20"/>
    </location>
</feature>
<feature type="compositionally biased region" description="Basic and acidic residues" evidence="1">
    <location>
        <begin position="11"/>
        <end position="20"/>
    </location>
</feature>
<sequence length="53" mass="6317">MPQEDQPPIQPRERYPKAKYPPERKEFPLLDKYKAYVAFVFILSIAILAYLSF</sequence>
<evidence type="ECO:0000313" key="3">
    <source>
        <dbReference type="EMBL" id="MFC3809747.1"/>
    </source>
</evidence>